<evidence type="ECO:0000256" key="3">
    <source>
        <dbReference type="ARBA" id="ARBA00004496"/>
    </source>
</evidence>
<keyword evidence="16" id="KW-0496">Mitochondrion</keyword>
<dbReference type="GO" id="GO:0004326">
    <property type="term" value="F:tetrahydrofolylpolyglutamate synthase activity"/>
    <property type="evidence" value="ECO:0007669"/>
    <property type="project" value="UniProtKB-EC"/>
</dbReference>
<dbReference type="Gene3D" id="3.90.190.20">
    <property type="entry name" value="Mur ligase, C-terminal domain"/>
    <property type="match status" value="1"/>
</dbReference>
<gene>
    <name evidence="24" type="ORF">WHR41_07629</name>
</gene>
<dbReference type="Proteomes" id="UP000803884">
    <property type="component" value="Unassembled WGS sequence"/>
</dbReference>
<keyword evidence="9 21" id="KW-0554">One-carbon metabolism</keyword>
<dbReference type="GO" id="GO:0046872">
    <property type="term" value="F:metal ion binding"/>
    <property type="evidence" value="ECO:0007669"/>
    <property type="project" value="UniProtKB-KW"/>
</dbReference>
<dbReference type="EC" id="6.3.2.17" evidence="6 21"/>
<dbReference type="PROSITE" id="PS01012">
    <property type="entry name" value="FOLYLPOLYGLU_SYNT_2"/>
    <property type="match status" value="1"/>
</dbReference>
<dbReference type="InterPro" id="IPR023600">
    <property type="entry name" value="Folylpolyglutamate_synth_euk"/>
</dbReference>
<dbReference type="EMBL" id="JAAQHG020000035">
    <property type="protein sequence ID" value="KAL1583398.1"/>
    <property type="molecule type" value="Genomic_DNA"/>
</dbReference>
<evidence type="ECO:0000256" key="1">
    <source>
        <dbReference type="ARBA" id="ARBA00004273"/>
    </source>
</evidence>
<sequence length="530" mass="58021">MLMSHAFRRATSPLYKHIAQYSSMARDYNAAVAALNTLQSNFSIVDAIRKSGKGMNQNAIPEMIEWVKKTGYEPADFDTLNPIHIAGTKGKGSTSSFISSILAQYLPAKSSIHAERLPTSVGLYTSPHLRFVRERIQINNQPLSEESFAKYFFQVWDRLEDAAAKAGHPDPKSTETKPVYFRFLTLMALHSYMQEKVGTAVLECGIGGEYDSTNILVKPSATGVTSLGIDHTAMLGDTIESIAWHKAGVFKEGVPAFTAPQPQSALKVLHERAQERKTELLEVPKYAALEQIKLGLHGEFQKTNASVAIAVCAAHLQKLGYSGLPDPRDKDTALPAEFIAGLEQVHLGGRCEVRSDRQLQNLTWYIDGGHTLESIEMAGSWFATLASQSQKISQNKTRILIFNQQTRDAASLARKLHDTLASALSDTHPFKHAIFCTNTTYKDAGFKADLVSINTNKSDVDTLKVQKELAGSWDSIDPDASVHVLSTIEEAIAKARELAPNDNVEVLVTGSLHLVGGVIEVLESEGESSN</sequence>
<comment type="function">
    <text evidence="21">Catalyzes conversion of folates to polyglutamate derivatives allowing concentration of folate compounds in the cell and the intracellular retention of these cofactors, which are important substrates for most of the folate-dependent enzymes that are involved in one-carbon transfer reactions involved in purine, pyrimidine and amino acid synthesis.</text>
</comment>
<keyword evidence="17" id="KW-0472">Membrane</keyword>
<feature type="binding site" evidence="23">
    <location>
        <position position="203"/>
    </location>
    <ligand>
        <name>Mg(2+)</name>
        <dbReference type="ChEBI" id="CHEBI:18420"/>
        <label>1</label>
    </ligand>
</feature>
<evidence type="ECO:0000256" key="20">
    <source>
        <dbReference type="ARBA" id="ARBA00047493"/>
    </source>
</evidence>
<accession>A0AB34KJD3</accession>
<comment type="catalytic activity">
    <reaction evidence="20 21">
        <text>(6S)-5,6,7,8-tetrahydrofolyl-(gamma-L-Glu)(n) + L-glutamate + ATP = (6S)-5,6,7,8-tetrahydrofolyl-(gamma-L-Glu)(n+1) + ADP + phosphate + H(+)</text>
        <dbReference type="Rhea" id="RHEA:10580"/>
        <dbReference type="Rhea" id="RHEA-COMP:14738"/>
        <dbReference type="Rhea" id="RHEA-COMP:14740"/>
        <dbReference type="ChEBI" id="CHEBI:15378"/>
        <dbReference type="ChEBI" id="CHEBI:29985"/>
        <dbReference type="ChEBI" id="CHEBI:30616"/>
        <dbReference type="ChEBI" id="CHEBI:43474"/>
        <dbReference type="ChEBI" id="CHEBI:141005"/>
        <dbReference type="ChEBI" id="CHEBI:456216"/>
        <dbReference type="EC" id="6.3.2.17"/>
    </reaction>
</comment>
<evidence type="ECO:0000256" key="19">
    <source>
        <dbReference type="ARBA" id="ARBA00030876"/>
    </source>
</evidence>
<dbReference type="PANTHER" id="PTHR11136:SF5">
    <property type="entry name" value="FOLYLPOLYGLUTAMATE SYNTHASE, MITOCHONDRIAL"/>
    <property type="match status" value="1"/>
</dbReference>
<dbReference type="SUPFAM" id="SSF53623">
    <property type="entry name" value="MurD-like peptide ligases, catalytic domain"/>
    <property type="match status" value="1"/>
</dbReference>
<evidence type="ECO:0000256" key="22">
    <source>
        <dbReference type="PIRSR" id="PIRSR038895-1"/>
    </source>
</evidence>
<comment type="cofactor">
    <cofactor evidence="21">
        <name>a monovalent cation</name>
        <dbReference type="ChEBI" id="CHEBI:60242"/>
    </cofactor>
    <text evidence="21">A monovalent cation.</text>
</comment>
<feature type="binding site" evidence="23">
    <location>
        <position position="126"/>
    </location>
    <ligand>
        <name>Mg(2+)</name>
        <dbReference type="ChEBI" id="CHEBI:18420"/>
        <label>1</label>
    </ligand>
</feature>
<evidence type="ECO:0000256" key="16">
    <source>
        <dbReference type="ARBA" id="ARBA00023128"/>
    </source>
</evidence>
<dbReference type="SUPFAM" id="SSF53244">
    <property type="entry name" value="MurD-like peptide ligases, peptide-binding domain"/>
    <property type="match status" value="1"/>
</dbReference>
<comment type="similarity">
    <text evidence="5 21">Belongs to the folylpolyglutamate synthase family.</text>
</comment>
<dbReference type="GO" id="GO:0005524">
    <property type="term" value="F:ATP binding"/>
    <property type="evidence" value="ECO:0007669"/>
    <property type="project" value="UniProtKB-KW"/>
</dbReference>
<dbReference type="InterPro" id="IPR036565">
    <property type="entry name" value="Mur-like_cat_sf"/>
</dbReference>
<feature type="binding site" evidence="22">
    <location>
        <position position="367"/>
    </location>
    <ligand>
        <name>ATP</name>
        <dbReference type="ChEBI" id="CHEBI:30616"/>
    </ligand>
</feature>
<evidence type="ECO:0000256" key="23">
    <source>
        <dbReference type="PIRSR" id="PIRSR038895-2"/>
    </source>
</evidence>
<keyword evidence="14 22" id="KW-0067">ATP-binding</keyword>
<dbReference type="FunFam" id="3.40.1190.10:FF:000009">
    <property type="entry name" value="Folylpolyglutamate synthase"/>
    <property type="match status" value="1"/>
</dbReference>
<dbReference type="NCBIfam" id="TIGR01499">
    <property type="entry name" value="folC"/>
    <property type="match status" value="1"/>
</dbReference>
<evidence type="ECO:0000256" key="2">
    <source>
        <dbReference type="ARBA" id="ARBA00004305"/>
    </source>
</evidence>
<keyword evidence="13" id="KW-0999">Mitochondrion inner membrane</keyword>
<dbReference type="RefSeq" id="XP_069226505.1">
    <property type="nucleotide sequence ID" value="XM_069376233.1"/>
</dbReference>
<evidence type="ECO:0000256" key="6">
    <source>
        <dbReference type="ARBA" id="ARBA00013025"/>
    </source>
</evidence>
<evidence type="ECO:0000256" key="9">
    <source>
        <dbReference type="ARBA" id="ARBA00022563"/>
    </source>
</evidence>
<dbReference type="FunFam" id="3.90.190.20:FF:000009">
    <property type="entry name" value="Folylpolyglutamate synthase"/>
    <property type="match status" value="1"/>
</dbReference>
<keyword evidence="10 21" id="KW-0436">Ligase</keyword>
<dbReference type="PANTHER" id="PTHR11136">
    <property type="entry name" value="FOLYLPOLYGLUTAMATE SYNTHASE-RELATED"/>
    <property type="match status" value="1"/>
</dbReference>
<dbReference type="GO" id="GO:0006730">
    <property type="term" value="P:one-carbon metabolic process"/>
    <property type="evidence" value="ECO:0007669"/>
    <property type="project" value="UniProtKB-KW"/>
</dbReference>
<dbReference type="GeneID" id="96009071"/>
<evidence type="ECO:0000256" key="12">
    <source>
        <dbReference type="ARBA" id="ARBA00022741"/>
    </source>
</evidence>
<comment type="caution">
    <text evidence="24">The sequence shown here is derived from an EMBL/GenBank/DDBJ whole genome shotgun (WGS) entry which is preliminary data.</text>
</comment>
<protein>
    <recommendedName>
        <fullName evidence="7 21">Folylpolyglutamate synthase</fullName>
        <ecNumber evidence="6 21">6.3.2.17</ecNumber>
    </recommendedName>
    <alternativeName>
        <fullName evidence="19 21">Folylpoly-gamma-glutamate synthetase</fullName>
    </alternativeName>
    <alternativeName>
        <fullName evidence="18 21">Tetrahydrofolylpolyglutamate synthase</fullName>
    </alternativeName>
</protein>
<feature type="binding site" evidence="22">
    <location>
        <position position="350"/>
    </location>
    <ligand>
        <name>ATP</name>
        <dbReference type="ChEBI" id="CHEBI:30616"/>
    </ligand>
</feature>
<name>A0AB34KJD3_9PEZI</name>
<evidence type="ECO:0000256" key="7">
    <source>
        <dbReference type="ARBA" id="ARBA00018660"/>
    </source>
</evidence>
<dbReference type="AlphaFoldDB" id="A0AB34KJD3"/>
<keyword evidence="12 22" id="KW-0547">Nucleotide-binding</keyword>
<evidence type="ECO:0000256" key="17">
    <source>
        <dbReference type="ARBA" id="ARBA00023136"/>
    </source>
</evidence>
<dbReference type="Gene3D" id="3.40.1190.10">
    <property type="entry name" value="Mur-like, catalytic domain"/>
    <property type="match status" value="1"/>
</dbReference>
<dbReference type="GO" id="GO:0005829">
    <property type="term" value="C:cytosol"/>
    <property type="evidence" value="ECO:0007669"/>
    <property type="project" value="TreeGrafter"/>
</dbReference>
<evidence type="ECO:0000256" key="18">
    <source>
        <dbReference type="ARBA" id="ARBA00030592"/>
    </source>
</evidence>
<dbReference type="InterPro" id="IPR018109">
    <property type="entry name" value="Folylpolyglutamate_synth_CS"/>
</dbReference>
<evidence type="ECO:0000256" key="8">
    <source>
        <dbReference type="ARBA" id="ARBA00022490"/>
    </source>
</evidence>
<dbReference type="InterPro" id="IPR036615">
    <property type="entry name" value="Mur_ligase_C_dom_sf"/>
</dbReference>
<evidence type="ECO:0000313" key="25">
    <source>
        <dbReference type="Proteomes" id="UP000803884"/>
    </source>
</evidence>
<evidence type="ECO:0000256" key="5">
    <source>
        <dbReference type="ARBA" id="ARBA00008276"/>
    </source>
</evidence>
<organism evidence="24 25">
    <name type="scientific">Cladosporium halotolerans</name>
    <dbReference type="NCBI Taxonomy" id="1052096"/>
    <lineage>
        <taxon>Eukaryota</taxon>
        <taxon>Fungi</taxon>
        <taxon>Dikarya</taxon>
        <taxon>Ascomycota</taxon>
        <taxon>Pezizomycotina</taxon>
        <taxon>Dothideomycetes</taxon>
        <taxon>Dothideomycetidae</taxon>
        <taxon>Cladosporiales</taxon>
        <taxon>Cladosporiaceae</taxon>
        <taxon>Cladosporium</taxon>
    </lineage>
</organism>
<evidence type="ECO:0000256" key="11">
    <source>
        <dbReference type="ARBA" id="ARBA00022723"/>
    </source>
</evidence>
<proteinExistence type="inferred from homology"/>
<keyword evidence="15 23" id="KW-0460">Magnesium</keyword>
<evidence type="ECO:0000313" key="24">
    <source>
        <dbReference type="EMBL" id="KAL1583398.1"/>
    </source>
</evidence>
<dbReference type="GO" id="GO:0005743">
    <property type="term" value="C:mitochondrial inner membrane"/>
    <property type="evidence" value="ECO:0007669"/>
    <property type="project" value="UniProtKB-SubCell"/>
</dbReference>
<evidence type="ECO:0000256" key="14">
    <source>
        <dbReference type="ARBA" id="ARBA00022840"/>
    </source>
</evidence>
<evidence type="ECO:0000256" key="4">
    <source>
        <dbReference type="ARBA" id="ARBA00005150"/>
    </source>
</evidence>
<keyword evidence="8" id="KW-0963">Cytoplasm</keyword>
<dbReference type="PIRSF" id="PIRSF038895">
    <property type="entry name" value="FPGS"/>
    <property type="match status" value="1"/>
</dbReference>
<dbReference type="InterPro" id="IPR001645">
    <property type="entry name" value="Folylpolyglutamate_synth"/>
</dbReference>
<evidence type="ECO:0000256" key="10">
    <source>
        <dbReference type="ARBA" id="ARBA00022598"/>
    </source>
</evidence>
<keyword evidence="25" id="KW-1185">Reference proteome</keyword>
<comment type="pathway">
    <text evidence="4 21">Cofactor biosynthesis; tetrahydrofolylpolyglutamate biosynthesis.</text>
</comment>
<evidence type="ECO:0000256" key="13">
    <source>
        <dbReference type="ARBA" id="ARBA00022792"/>
    </source>
</evidence>
<feature type="binding site" evidence="23">
    <location>
        <position position="231"/>
    </location>
    <ligand>
        <name>Mg(2+)</name>
        <dbReference type="ChEBI" id="CHEBI:18420"/>
        <label>1</label>
    </ligand>
</feature>
<comment type="subcellular location">
    <subcellularLocation>
        <location evidence="3">Cytoplasm</location>
    </subcellularLocation>
    <subcellularLocation>
        <location evidence="1">Mitochondrion inner membrane</location>
    </subcellularLocation>
    <subcellularLocation>
        <location evidence="2">Mitochondrion matrix</location>
    </subcellularLocation>
</comment>
<evidence type="ECO:0000256" key="15">
    <source>
        <dbReference type="ARBA" id="ARBA00022842"/>
    </source>
</evidence>
<keyword evidence="11 23" id="KW-0479">Metal-binding</keyword>
<reference evidence="24 25" key="1">
    <citation type="journal article" date="2020" name="Microbiol. Resour. Announc.">
        <title>Draft Genome Sequence of a Cladosporium Species Isolated from the Mesophotic Ascidian Didemnum maculosum.</title>
        <authorList>
            <person name="Gioti A."/>
            <person name="Siaperas R."/>
            <person name="Nikolaivits E."/>
            <person name="Le Goff G."/>
            <person name="Ouazzani J."/>
            <person name="Kotoulas G."/>
            <person name="Topakas E."/>
        </authorList>
    </citation>
    <scope>NUCLEOTIDE SEQUENCE [LARGE SCALE GENOMIC DNA]</scope>
    <source>
        <strain evidence="24 25">TM138-S3</strain>
    </source>
</reference>
<evidence type="ECO:0000256" key="21">
    <source>
        <dbReference type="PIRNR" id="PIRNR038895"/>
    </source>
</evidence>
<dbReference type="GO" id="GO:0005759">
    <property type="term" value="C:mitochondrial matrix"/>
    <property type="evidence" value="ECO:0007669"/>
    <property type="project" value="UniProtKB-SubCell"/>
</dbReference>